<comment type="caution">
    <text evidence="4">The sequence shown here is derived from an EMBL/GenBank/DDBJ whole genome shotgun (WGS) entry which is preliminary data.</text>
</comment>
<evidence type="ECO:0000259" key="2">
    <source>
        <dbReference type="Pfam" id="PF13556"/>
    </source>
</evidence>
<dbReference type="Pfam" id="PF14361">
    <property type="entry name" value="RsbRD_N"/>
    <property type="match status" value="1"/>
</dbReference>
<accession>A0ABV3F1Q5</accession>
<evidence type="ECO:0000256" key="1">
    <source>
        <dbReference type="SAM" id="MobiDB-lite"/>
    </source>
</evidence>
<dbReference type="InterPro" id="IPR025736">
    <property type="entry name" value="PucR_C-HTH_dom"/>
</dbReference>
<dbReference type="PANTHER" id="PTHR33744:SF1">
    <property type="entry name" value="DNA-BINDING TRANSCRIPTIONAL ACTIVATOR ADER"/>
    <property type="match status" value="1"/>
</dbReference>
<feature type="domain" description="PucR C-terminal helix-turn-helix" evidence="2">
    <location>
        <begin position="345"/>
        <end position="402"/>
    </location>
</feature>
<dbReference type="InterPro" id="IPR051448">
    <property type="entry name" value="CdaR-like_regulators"/>
</dbReference>
<gene>
    <name evidence="4" type="ORF">AB0H72_02900</name>
</gene>
<dbReference type="RefSeq" id="WP_357972721.1">
    <property type="nucleotide sequence ID" value="NZ_JBFAIH010000001.1"/>
</dbReference>
<evidence type="ECO:0000259" key="3">
    <source>
        <dbReference type="Pfam" id="PF14361"/>
    </source>
</evidence>
<keyword evidence="5" id="KW-1185">Reference proteome</keyword>
<dbReference type="Proteomes" id="UP001551658">
    <property type="component" value="Unassembled WGS sequence"/>
</dbReference>
<feature type="region of interest" description="Disordered" evidence="1">
    <location>
        <begin position="414"/>
        <end position="458"/>
    </location>
</feature>
<proteinExistence type="predicted"/>
<organism evidence="4 5">
    <name type="scientific">Nocardia fusca</name>
    <dbReference type="NCBI Taxonomy" id="941183"/>
    <lineage>
        <taxon>Bacteria</taxon>
        <taxon>Bacillati</taxon>
        <taxon>Actinomycetota</taxon>
        <taxon>Actinomycetes</taxon>
        <taxon>Mycobacteriales</taxon>
        <taxon>Nocardiaceae</taxon>
        <taxon>Nocardia</taxon>
    </lineage>
</organism>
<evidence type="ECO:0000313" key="5">
    <source>
        <dbReference type="Proteomes" id="UP001551658"/>
    </source>
</evidence>
<evidence type="ECO:0000313" key="4">
    <source>
        <dbReference type="EMBL" id="MEV0361629.1"/>
    </source>
</evidence>
<dbReference type="InterPro" id="IPR042070">
    <property type="entry name" value="PucR_C-HTH_sf"/>
</dbReference>
<dbReference type="PANTHER" id="PTHR33744">
    <property type="entry name" value="CARBOHYDRATE DIACID REGULATOR"/>
    <property type="match status" value="1"/>
</dbReference>
<dbReference type="Gene3D" id="1.10.10.2840">
    <property type="entry name" value="PucR C-terminal helix-turn-helix domain"/>
    <property type="match status" value="1"/>
</dbReference>
<dbReference type="Pfam" id="PF13556">
    <property type="entry name" value="HTH_30"/>
    <property type="match status" value="1"/>
</dbReference>
<reference evidence="4 5" key="1">
    <citation type="submission" date="2024-06" db="EMBL/GenBank/DDBJ databases">
        <title>The Natural Products Discovery Center: Release of the First 8490 Sequenced Strains for Exploring Actinobacteria Biosynthetic Diversity.</title>
        <authorList>
            <person name="Kalkreuter E."/>
            <person name="Kautsar S.A."/>
            <person name="Yang D."/>
            <person name="Bader C.D."/>
            <person name="Teijaro C.N."/>
            <person name="Fluegel L."/>
            <person name="Davis C.M."/>
            <person name="Simpson J.R."/>
            <person name="Lauterbach L."/>
            <person name="Steele A.D."/>
            <person name="Gui C."/>
            <person name="Meng S."/>
            <person name="Li G."/>
            <person name="Viehrig K."/>
            <person name="Ye F."/>
            <person name="Su P."/>
            <person name="Kiefer A.F."/>
            <person name="Nichols A."/>
            <person name="Cepeda A.J."/>
            <person name="Yan W."/>
            <person name="Fan B."/>
            <person name="Jiang Y."/>
            <person name="Adhikari A."/>
            <person name="Zheng C.-J."/>
            <person name="Schuster L."/>
            <person name="Cowan T.M."/>
            <person name="Smanski M.J."/>
            <person name="Chevrette M.G."/>
            <person name="De Carvalho L.P.S."/>
            <person name="Shen B."/>
        </authorList>
    </citation>
    <scope>NUCLEOTIDE SEQUENCE [LARGE SCALE GENOMIC DNA]</scope>
    <source>
        <strain evidence="4 5">NPDC050671</strain>
    </source>
</reference>
<name>A0ABV3F1Q5_9NOCA</name>
<protein>
    <submittedName>
        <fullName evidence="4">Helix-turn-helix domain-containing protein</fullName>
    </submittedName>
</protein>
<feature type="domain" description="RsbT co-antagonist protein RsbRD N-terminal" evidence="3">
    <location>
        <begin position="29"/>
        <end position="157"/>
    </location>
</feature>
<dbReference type="InterPro" id="IPR025751">
    <property type="entry name" value="RsbRD_N_dom"/>
</dbReference>
<dbReference type="EMBL" id="JBFAIH010000001">
    <property type="protein sequence ID" value="MEV0361629.1"/>
    <property type="molecule type" value="Genomic_DNA"/>
</dbReference>
<sequence length="458" mass="49356">MLTGSPYATRELEIAGIPAVGHLHRGHRLSQQLLDHLAADEGGAEPAALMPCGVGRRDAAEVVAGCLDLVAAALQDGGVGEVPAPLHRKIEDWAAEGVALEAVQHSIHRGFRFVLDLLARRARTADGPAMVVVGQRLGDVLDRVITTFTQVYLREFRAHTVARYAGAEALTTALISGTGTAGTARESGFREATAYAVLALDLTGPAGETGDDGHGPAYAQRRLRRVRAELARGGDMPLARLSEAGGTVLLPDRAHDDLAVTRLFDRLQSEARGPLLATVVHARHDEVPDATRRAHELLDLAQRLRRPARLYRLADLAVEYQISRPGPARKRLATVLEPLLPHADLLHTLATHLDNDRNRRRTARVLGIHANTLDYRLRRIARYTGLDPAGADDLWHLRAALVAGAYETGSAGTPVAAADFESPQPTGEDSDIRRTPGQPIQSIDIPPRTRVPASARGR</sequence>